<evidence type="ECO:0000313" key="2">
    <source>
        <dbReference type="Proteomes" id="UP001302652"/>
    </source>
</evidence>
<dbReference type="SUPFAM" id="SSF55781">
    <property type="entry name" value="GAF domain-like"/>
    <property type="match status" value="1"/>
</dbReference>
<dbReference type="EMBL" id="CP136511">
    <property type="protein sequence ID" value="WOD13695.1"/>
    <property type="molecule type" value="Genomic_DNA"/>
</dbReference>
<evidence type="ECO:0000313" key="1">
    <source>
        <dbReference type="EMBL" id="WOD13695.1"/>
    </source>
</evidence>
<organism evidence="1 2">
    <name type="scientific">Paraburkholderia kirstenboschensis</name>
    <dbReference type="NCBI Taxonomy" id="1245436"/>
    <lineage>
        <taxon>Bacteria</taxon>
        <taxon>Pseudomonadati</taxon>
        <taxon>Pseudomonadota</taxon>
        <taxon>Betaproteobacteria</taxon>
        <taxon>Burkholderiales</taxon>
        <taxon>Burkholderiaceae</taxon>
        <taxon>Paraburkholderia</taxon>
    </lineage>
</organism>
<reference evidence="1 2" key="1">
    <citation type="submission" date="2023-10" db="EMBL/GenBank/DDBJ databases">
        <title>Surface-active antibiotics is a multifunctional adaptation for post-fire microbes.</title>
        <authorList>
            <person name="Liu M.D."/>
            <person name="Du Y."/>
            <person name="Koupaei S.K."/>
            <person name="Kim N.R."/>
            <person name="Zhang W."/>
            <person name="Traxler M.F."/>
        </authorList>
    </citation>
    <scope>NUCLEOTIDE SEQUENCE [LARGE SCALE GENOMIC DNA]</scope>
    <source>
        <strain evidence="1 2">F3</strain>
    </source>
</reference>
<dbReference type="RefSeq" id="WP_317015317.1">
    <property type="nucleotide sequence ID" value="NZ_CP136511.1"/>
</dbReference>
<keyword evidence="2" id="KW-1185">Reference proteome</keyword>
<sequence length="73" mass="7616">MIDEVFAPRMSAVATPVVSGSRCVGVISLAGPRVRLTAGKIHEYSVLLREAANELAQLSDVAGFPGRPPVVKG</sequence>
<evidence type="ECO:0008006" key="3">
    <source>
        <dbReference type="Google" id="ProtNLM"/>
    </source>
</evidence>
<dbReference type="InterPro" id="IPR029016">
    <property type="entry name" value="GAF-like_dom_sf"/>
</dbReference>
<accession>A0ABZ0E9P0</accession>
<proteinExistence type="predicted"/>
<name>A0ABZ0E9P0_9BURK</name>
<gene>
    <name evidence="1" type="ORF">RW095_06875</name>
</gene>
<protein>
    <recommendedName>
        <fullName evidence="3">IclR-ED domain-containing protein</fullName>
    </recommendedName>
</protein>
<dbReference type="Proteomes" id="UP001302652">
    <property type="component" value="Chromosome 3"/>
</dbReference>
<dbReference type="Gene3D" id="3.30.450.40">
    <property type="match status" value="1"/>
</dbReference>